<evidence type="ECO:0000313" key="3">
    <source>
        <dbReference type="Proteomes" id="UP001257060"/>
    </source>
</evidence>
<accession>A0ABU2GJB7</accession>
<name>A0ABU2GJB7_9EURY</name>
<sequence length="371" mass="42900">MSKPYEVRIPLRTEGITLPEIDLEEFKIQETTRSRMDESLTYKTFELVAGFDAEANEVEERRSEIYQRAQRLAQILSFLTCHGIVAETPWKTYRSDQSVQHIRESAIFPMPREMNGLLFNIFTSVEESNEIDEGTMRALRWYALGLASERPKDRLIMFWFTLENQSKPKEISKQKQGHEFVEAVEHAEDVVKDEIKENDVRSRLIEFLKRDLRWESIPEAVAREVKETLGNDHPRIADDLEEEMKACQTARSDLVHNGSTDKNEEELANKLESYCRFVLQRKLSPVFRGKYESKHFPAATTASNPQILEMILANYPQGLTENELLKEAFTATRDMRKAARAAAFAKSPEAETRPGVAEKKEDGNQVYFLKK</sequence>
<dbReference type="EMBL" id="JAMQOP010000005">
    <property type="protein sequence ID" value="MDS0300916.1"/>
    <property type="molecule type" value="Genomic_DNA"/>
</dbReference>
<feature type="compositionally biased region" description="Basic and acidic residues" evidence="1">
    <location>
        <begin position="348"/>
        <end position="363"/>
    </location>
</feature>
<gene>
    <name evidence="2" type="ORF">NDI76_19395</name>
</gene>
<feature type="region of interest" description="Disordered" evidence="1">
    <location>
        <begin position="343"/>
        <end position="363"/>
    </location>
</feature>
<comment type="caution">
    <text evidence="2">The sequence shown here is derived from an EMBL/GenBank/DDBJ whole genome shotgun (WGS) entry which is preliminary data.</text>
</comment>
<keyword evidence="3" id="KW-1185">Reference proteome</keyword>
<dbReference type="Proteomes" id="UP001257060">
    <property type="component" value="Unassembled WGS sequence"/>
</dbReference>
<evidence type="ECO:0000256" key="1">
    <source>
        <dbReference type="SAM" id="MobiDB-lite"/>
    </source>
</evidence>
<reference evidence="2 3" key="1">
    <citation type="submission" date="2022-06" db="EMBL/GenBank/DDBJ databases">
        <title>Halogeometricum sp. a new haloarchaeum isolate from saline soil.</title>
        <authorList>
            <person name="Strakova D."/>
            <person name="Galisteo C."/>
            <person name="Sanchez-Porro C."/>
            <person name="Ventosa A."/>
        </authorList>
    </citation>
    <scope>NUCLEOTIDE SEQUENCE [LARGE SCALE GENOMIC DNA]</scope>
    <source>
        <strain evidence="2 3">S1BR25-6</strain>
    </source>
</reference>
<organism evidence="2 3">
    <name type="scientific">Halogeometricum salsisoli</name>
    <dbReference type="NCBI Taxonomy" id="2950536"/>
    <lineage>
        <taxon>Archaea</taxon>
        <taxon>Methanobacteriati</taxon>
        <taxon>Methanobacteriota</taxon>
        <taxon>Stenosarchaea group</taxon>
        <taxon>Halobacteria</taxon>
        <taxon>Halobacteriales</taxon>
        <taxon>Haloferacaceae</taxon>
        <taxon>Halogeometricum</taxon>
    </lineage>
</organism>
<evidence type="ECO:0000313" key="2">
    <source>
        <dbReference type="EMBL" id="MDS0300916.1"/>
    </source>
</evidence>
<dbReference type="RefSeq" id="WP_310925837.1">
    <property type="nucleotide sequence ID" value="NZ_JAMQOP010000005.1"/>
</dbReference>
<protein>
    <submittedName>
        <fullName evidence="2">HEPN domain-containing protein</fullName>
    </submittedName>
</protein>
<proteinExistence type="predicted"/>